<keyword evidence="2" id="KW-1185">Reference proteome</keyword>
<accession>A0ABW1CFY7</accession>
<dbReference type="RefSeq" id="WP_379513538.1">
    <property type="nucleotide sequence ID" value="NZ_JBHSPA010000011.1"/>
</dbReference>
<name>A0ABW1CFY7_9ACTN</name>
<proteinExistence type="predicted"/>
<reference evidence="2" key="1">
    <citation type="journal article" date="2019" name="Int. J. Syst. Evol. Microbiol.">
        <title>The Global Catalogue of Microorganisms (GCM) 10K type strain sequencing project: providing services to taxonomists for standard genome sequencing and annotation.</title>
        <authorList>
            <consortium name="The Broad Institute Genomics Platform"/>
            <consortium name="The Broad Institute Genome Sequencing Center for Infectious Disease"/>
            <person name="Wu L."/>
            <person name="Ma J."/>
        </authorList>
    </citation>
    <scope>NUCLEOTIDE SEQUENCE [LARGE SCALE GENOMIC DNA]</scope>
    <source>
        <strain evidence="2">CCUG 53903</strain>
    </source>
</reference>
<dbReference type="EMBL" id="JBHSPA010000011">
    <property type="protein sequence ID" value="MFC5823800.1"/>
    <property type="molecule type" value="Genomic_DNA"/>
</dbReference>
<organism evidence="1 2">
    <name type="scientific">Nonomuraea insulae</name>
    <dbReference type="NCBI Taxonomy" id="1616787"/>
    <lineage>
        <taxon>Bacteria</taxon>
        <taxon>Bacillati</taxon>
        <taxon>Actinomycetota</taxon>
        <taxon>Actinomycetes</taxon>
        <taxon>Streptosporangiales</taxon>
        <taxon>Streptosporangiaceae</taxon>
        <taxon>Nonomuraea</taxon>
    </lineage>
</organism>
<protein>
    <submittedName>
        <fullName evidence="1">Uncharacterized protein</fullName>
    </submittedName>
</protein>
<gene>
    <name evidence="1" type="ORF">ACFPZ3_08075</name>
</gene>
<evidence type="ECO:0000313" key="1">
    <source>
        <dbReference type="EMBL" id="MFC5823800.1"/>
    </source>
</evidence>
<sequence>MRSFGFTGSFVGLWVQDLVGEGGRAVFEDTVYEVLGDADDDAVQGGV</sequence>
<evidence type="ECO:0000313" key="2">
    <source>
        <dbReference type="Proteomes" id="UP001596058"/>
    </source>
</evidence>
<comment type="caution">
    <text evidence="1">The sequence shown here is derived from an EMBL/GenBank/DDBJ whole genome shotgun (WGS) entry which is preliminary data.</text>
</comment>
<dbReference type="Proteomes" id="UP001596058">
    <property type="component" value="Unassembled WGS sequence"/>
</dbReference>